<evidence type="ECO:0000313" key="2">
    <source>
        <dbReference type="EMBL" id="RRD77868.1"/>
    </source>
</evidence>
<proteinExistence type="predicted"/>
<dbReference type="EMBL" id="RQYS01000023">
    <property type="protein sequence ID" value="RRD61216.1"/>
    <property type="molecule type" value="Genomic_DNA"/>
</dbReference>
<reference evidence="3 4" key="1">
    <citation type="submission" date="2018-11" db="EMBL/GenBank/DDBJ databases">
        <title>Genomes From Bacteria Associated with the Canine Oral Cavity: a Test Case for Automated Genome-Based Taxonomic Assignment.</title>
        <authorList>
            <person name="Coil D.A."/>
            <person name="Jospin G."/>
            <person name="Darling A.E."/>
            <person name="Wallis C."/>
            <person name="Davis I.J."/>
            <person name="Harris S."/>
            <person name="Eisen J.A."/>
            <person name="Holcombe L.J."/>
            <person name="O'Flynn C."/>
        </authorList>
    </citation>
    <scope>NUCLEOTIDE SEQUENCE [LARGE SCALE GENOMIC DNA]</scope>
    <source>
        <strain evidence="2 4">OH1426_COT-023</strain>
        <strain evidence="1 3">OH2617_COT-023</strain>
    </source>
</reference>
<dbReference type="Proteomes" id="UP000279860">
    <property type="component" value="Unassembled WGS sequence"/>
</dbReference>
<sequence>MLAQVWGRLEQRSSMLKNKCFDDLKLYTAIENRDKHQAEPETTFEVLSDCYEKGRMAFGLILFLNPQ</sequence>
<comment type="caution">
    <text evidence="2">The sequence shown here is derived from an EMBL/GenBank/DDBJ whole genome shotgun (WGS) entry which is preliminary data.</text>
</comment>
<evidence type="ECO:0000313" key="3">
    <source>
        <dbReference type="Proteomes" id="UP000278609"/>
    </source>
</evidence>
<dbReference type="AlphaFoldDB" id="A0A3P1Z4S6"/>
<protein>
    <submittedName>
        <fullName evidence="2">Uncharacterized protein</fullName>
    </submittedName>
</protein>
<dbReference type="RefSeq" id="WP_124751429.1">
    <property type="nucleotide sequence ID" value="NZ_RQYN01000006.1"/>
</dbReference>
<evidence type="ECO:0000313" key="4">
    <source>
        <dbReference type="Proteomes" id="UP000279860"/>
    </source>
</evidence>
<gene>
    <name evidence="1" type="ORF">EII40_06295</name>
    <name evidence="2" type="ORF">EII41_03140</name>
</gene>
<accession>A0A3P1Z4S6</accession>
<dbReference type="Proteomes" id="UP000278609">
    <property type="component" value="Unassembled WGS sequence"/>
</dbReference>
<evidence type="ECO:0000313" key="1">
    <source>
        <dbReference type="EMBL" id="RRD61216.1"/>
    </source>
</evidence>
<dbReference type="EMBL" id="RQYN01000006">
    <property type="protein sequence ID" value="RRD77868.1"/>
    <property type="molecule type" value="Genomic_DNA"/>
</dbReference>
<organism evidence="2 4">
    <name type="scientific">Tannerella forsythia</name>
    <name type="common">Bacteroides forsythus</name>
    <dbReference type="NCBI Taxonomy" id="28112"/>
    <lineage>
        <taxon>Bacteria</taxon>
        <taxon>Pseudomonadati</taxon>
        <taxon>Bacteroidota</taxon>
        <taxon>Bacteroidia</taxon>
        <taxon>Bacteroidales</taxon>
        <taxon>Tannerellaceae</taxon>
        <taxon>Tannerella</taxon>
    </lineage>
</organism>
<name>A0A3P1Z4S6_TANFO</name>